<feature type="domain" description="SCP" evidence="2">
    <location>
        <begin position="160"/>
        <end position="320"/>
    </location>
</feature>
<dbReference type="InterPro" id="IPR035940">
    <property type="entry name" value="CAP_sf"/>
</dbReference>
<dbReference type="Pfam" id="PF00188">
    <property type="entry name" value="CAP"/>
    <property type="match status" value="1"/>
</dbReference>
<dbReference type="InterPro" id="IPR018244">
    <property type="entry name" value="Allrgn_V5/Tpx1_CS"/>
</dbReference>
<dbReference type="Gene3D" id="3.40.33.10">
    <property type="entry name" value="CAP"/>
    <property type="match status" value="1"/>
</dbReference>
<protein>
    <submittedName>
        <fullName evidence="3">SCP-like protein</fullName>
    </submittedName>
</protein>
<feature type="non-terminal residue" evidence="3">
    <location>
        <position position="328"/>
    </location>
</feature>
<accession>A0A2G9UIC9</accession>
<dbReference type="EMBL" id="KZ346435">
    <property type="protein sequence ID" value="PIO70001.1"/>
    <property type="molecule type" value="Genomic_DNA"/>
</dbReference>
<name>A0A2G9UIC9_TELCI</name>
<dbReference type="PROSITE" id="PS01010">
    <property type="entry name" value="CRISP_2"/>
    <property type="match status" value="1"/>
</dbReference>
<gene>
    <name evidence="3" type="ORF">TELCIR_08160</name>
</gene>
<evidence type="ECO:0000313" key="3">
    <source>
        <dbReference type="EMBL" id="PIO70001.1"/>
    </source>
</evidence>
<reference evidence="3 4" key="1">
    <citation type="submission" date="2015-09" db="EMBL/GenBank/DDBJ databases">
        <title>Draft genome of the parasitic nematode Teladorsagia circumcincta isolate WARC Sus (inbred).</title>
        <authorList>
            <person name="Mitreva M."/>
        </authorList>
    </citation>
    <scope>NUCLEOTIDE SEQUENCE [LARGE SCALE GENOMIC DNA]</scope>
    <source>
        <strain evidence="3 4">S</strain>
    </source>
</reference>
<keyword evidence="4" id="KW-1185">Reference proteome</keyword>
<dbReference type="PANTHER" id="PTHR10334">
    <property type="entry name" value="CYSTEINE-RICH SECRETORY PROTEIN-RELATED"/>
    <property type="match status" value="1"/>
</dbReference>
<dbReference type="PRINTS" id="PR00837">
    <property type="entry name" value="V5TPXLIKE"/>
</dbReference>
<dbReference type="CDD" id="cd05380">
    <property type="entry name" value="CAP_euk"/>
    <property type="match status" value="1"/>
</dbReference>
<proteinExistence type="predicted"/>
<dbReference type="AlphaFoldDB" id="A0A2G9UIC9"/>
<dbReference type="SMART" id="SM00198">
    <property type="entry name" value="SCP"/>
    <property type="match status" value="1"/>
</dbReference>
<evidence type="ECO:0000313" key="4">
    <source>
        <dbReference type="Proteomes" id="UP000230423"/>
    </source>
</evidence>
<evidence type="ECO:0000259" key="2">
    <source>
        <dbReference type="SMART" id="SM00198"/>
    </source>
</evidence>
<dbReference type="InterPro" id="IPR014044">
    <property type="entry name" value="CAP_dom"/>
</dbReference>
<dbReference type="SUPFAM" id="SSF55797">
    <property type="entry name" value="PR-1-like"/>
    <property type="match status" value="1"/>
</dbReference>
<dbReference type="InterPro" id="IPR001283">
    <property type="entry name" value="CRISP-related"/>
</dbReference>
<dbReference type="Proteomes" id="UP000230423">
    <property type="component" value="Unassembled WGS sequence"/>
</dbReference>
<sequence>MVYYKSTKAGCFLRACNTSQPPMPELGEPIYLSSGRGSVRGCNKDRDCTQHIPASKCATTITKKKPLKGLCYAANTTIIPKFYHKMRSRAATLRRLAALGTSTATTTSNIVTTPTTSPTKASAKSTAKRTAKTYTPLATTTSSMVPTRTAATLPIPMTEVIRARIIDIHNYRRSRLARGLVPNGPSGKTLDEGMNIYELAYSMNLEQEAQKYADTCPSMGSPLASRKSIGENFGMIPSSFATTYYDAVNKAMRLFWNVIRRNSINDDMLFTDQLWHKQPALLRFTQMAWASTYQVGCGVRLCADNYVVVCRYYPRGNIVNETIYNDGP</sequence>
<feature type="region of interest" description="Disordered" evidence="1">
    <location>
        <begin position="109"/>
        <end position="128"/>
    </location>
</feature>
<feature type="compositionally biased region" description="Low complexity" evidence="1">
    <location>
        <begin position="109"/>
        <end position="125"/>
    </location>
</feature>
<organism evidence="3 4">
    <name type="scientific">Teladorsagia circumcincta</name>
    <name type="common">Brown stomach worm</name>
    <name type="synonym">Ostertagia circumcincta</name>
    <dbReference type="NCBI Taxonomy" id="45464"/>
    <lineage>
        <taxon>Eukaryota</taxon>
        <taxon>Metazoa</taxon>
        <taxon>Ecdysozoa</taxon>
        <taxon>Nematoda</taxon>
        <taxon>Chromadorea</taxon>
        <taxon>Rhabditida</taxon>
        <taxon>Rhabditina</taxon>
        <taxon>Rhabditomorpha</taxon>
        <taxon>Strongyloidea</taxon>
        <taxon>Trichostrongylidae</taxon>
        <taxon>Teladorsagia</taxon>
    </lineage>
</organism>
<dbReference type="GO" id="GO:0005576">
    <property type="term" value="C:extracellular region"/>
    <property type="evidence" value="ECO:0007669"/>
    <property type="project" value="InterPro"/>
</dbReference>
<dbReference type="OrthoDB" id="5874910at2759"/>
<evidence type="ECO:0000256" key="1">
    <source>
        <dbReference type="SAM" id="MobiDB-lite"/>
    </source>
</evidence>